<gene>
    <name evidence="1" type="ORF">PACLA_8A000837</name>
</gene>
<proteinExistence type="predicted"/>
<dbReference type="Proteomes" id="UP001152795">
    <property type="component" value="Unassembled WGS sequence"/>
</dbReference>
<dbReference type="OrthoDB" id="6625814at2759"/>
<evidence type="ECO:0000313" key="2">
    <source>
        <dbReference type="Proteomes" id="UP001152795"/>
    </source>
</evidence>
<dbReference type="AlphaFoldDB" id="A0A6S7JX84"/>
<accession>A0A6S7JX84</accession>
<organism evidence="1 2">
    <name type="scientific">Paramuricea clavata</name>
    <name type="common">Red gorgonian</name>
    <name type="synonym">Violescent sea-whip</name>
    <dbReference type="NCBI Taxonomy" id="317549"/>
    <lineage>
        <taxon>Eukaryota</taxon>
        <taxon>Metazoa</taxon>
        <taxon>Cnidaria</taxon>
        <taxon>Anthozoa</taxon>
        <taxon>Octocorallia</taxon>
        <taxon>Malacalcyonacea</taxon>
        <taxon>Plexauridae</taxon>
        <taxon>Paramuricea</taxon>
    </lineage>
</organism>
<keyword evidence="2" id="KW-1185">Reference proteome</keyword>
<comment type="caution">
    <text evidence="1">The sequence shown here is derived from an EMBL/GenBank/DDBJ whole genome shotgun (WGS) entry which is preliminary data.</text>
</comment>
<name>A0A6S7JX84_PARCT</name>
<reference evidence="1" key="1">
    <citation type="submission" date="2020-04" db="EMBL/GenBank/DDBJ databases">
        <authorList>
            <person name="Alioto T."/>
            <person name="Alioto T."/>
            <person name="Gomez Garrido J."/>
        </authorList>
    </citation>
    <scope>NUCLEOTIDE SEQUENCE</scope>
    <source>
        <strain evidence="1">A484AB</strain>
    </source>
</reference>
<dbReference type="EMBL" id="CACRXK020011220">
    <property type="protein sequence ID" value="CAB4021002.1"/>
    <property type="molecule type" value="Genomic_DNA"/>
</dbReference>
<evidence type="ECO:0000313" key="1">
    <source>
        <dbReference type="EMBL" id="CAB4021002.1"/>
    </source>
</evidence>
<protein>
    <submittedName>
        <fullName evidence="1">Uncharacterized protein</fullName>
    </submittedName>
</protein>
<sequence>MKVDVSDDELRACHKVIIPDCDLFEFCQSYREAVATPSIQDEGPRSVLKQIVGMEEMRTLAIALARVIEAKPHSADVERLISKYNILKSPARSRLNTDTLHYYIFIGFNLPPLASYDARPAVRILFNR</sequence>